<reference evidence="2" key="1">
    <citation type="submission" date="2022-06" db="EMBL/GenBank/DDBJ databases">
        <title>Diverse halophilic archaea isolated from saline environments.</title>
        <authorList>
            <person name="Cui H.-L."/>
        </authorList>
    </citation>
    <scope>NUCLEOTIDE SEQUENCE</scope>
    <source>
        <strain evidence="2">WLHS1</strain>
    </source>
</reference>
<dbReference type="GeneID" id="73290059"/>
<dbReference type="InterPro" id="IPR051797">
    <property type="entry name" value="TrmB-like"/>
</dbReference>
<dbReference type="Gene3D" id="1.10.10.10">
    <property type="entry name" value="Winged helix-like DNA-binding domain superfamily/Winged helix DNA-binding domain"/>
    <property type="match status" value="1"/>
</dbReference>
<keyword evidence="3" id="KW-1185">Reference proteome</keyword>
<organism evidence="2 3">
    <name type="scientific">Natronosalvus rutilus</name>
    <dbReference type="NCBI Taxonomy" id="2953753"/>
    <lineage>
        <taxon>Archaea</taxon>
        <taxon>Methanobacteriati</taxon>
        <taxon>Methanobacteriota</taxon>
        <taxon>Stenosarchaea group</taxon>
        <taxon>Halobacteria</taxon>
        <taxon>Halobacteriales</taxon>
        <taxon>Natrialbaceae</taxon>
        <taxon>Natronosalvus</taxon>
    </lineage>
</organism>
<dbReference type="Pfam" id="PF01978">
    <property type="entry name" value="TrmB"/>
    <property type="match status" value="1"/>
</dbReference>
<dbReference type="InterPro" id="IPR002831">
    <property type="entry name" value="Tscrpt_reg_TrmB_N"/>
</dbReference>
<dbReference type="RefSeq" id="WP_254160121.1">
    <property type="nucleotide sequence ID" value="NZ_CP100355.1"/>
</dbReference>
<feature type="domain" description="Transcription regulator TrmB N-terminal" evidence="1">
    <location>
        <begin position="15"/>
        <end position="80"/>
    </location>
</feature>
<evidence type="ECO:0000313" key="2">
    <source>
        <dbReference type="EMBL" id="UTF55254.1"/>
    </source>
</evidence>
<dbReference type="KEGG" id="sawl:NGM29_08395"/>
<dbReference type="InterPro" id="IPR036390">
    <property type="entry name" value="WH_DNA-bd_sf"/>
</dbReference>
<evidence type="ECO:0000259" key="1">
    <source>
        <dbReference type="Pfam" id="PF01978"/>
    </source>
</evidence>
<dbReference type="PANTHER" id="PTHR34293:SF1">
    <property type="entry name" value="HTH-TYPE TRANSCRIPTIONAL REGULATOR TRMBL2"/>
    <property type="match status" value="1"/>
</dbReference>
<dbReference type="EMBL" id="CP100355">
    <property type="protein sequence ID" value="UTF55254.1"/>
    <property type="molecule type" value="Genomic_DNA"/>
</dbReference>
<dbReference type="PANTHER" id="PTHR34293">
    <property type="entry name" value="HTH-TYPE TRANSCRIPTIONAL REGULATOR TRMBL2"/>
    <property type="match status" value="1"/>
</dbReference>
<accession>A0A9E7SUW9</accession>
<sequence length="254" mass="28383">MSAPTENDAIESFERLGLTSYEARVFIALQQLGSGTARDVASVADVPRSQVYSVAESLADRGLLEMQQSSPIRYRPVNLEEARSILRSRFESEQERAFDYVERVREEPGGEEEQEDIWTVRGRARIDDRVVDLCSRAEARIIFGARLPPLVTDEIEQLLENCAADRLEVTAVSAAPEVRSRFERLEGIAVFESPEHRQADDRSGRILIVDDQTILLSVVDEDGSETAIWSANSLFASVLIQLIEANSEARGRAE</sequence>
<proteinExistence type="predicted"/>
<dbReference type="SUPFAM" id="SSF46785">
    <property type="entry name" value="Winged helix' DNA-binding domain"/>
    <property type="match status" value="1"/>
</dbReference>
<name>A0A9E7SUW9_9EURY</name>
<evidence type="ECO:0000313" key="3">
    <source>
        <dbReference type="Proteomes" id="UP001056855"/>
    </source>
</evidence>
<dbReference type="InterPro" id="IPR036388">
    <property type="entry name" value="WH-like_DNA-bd_sf"/>
</dbReference>
<dbReference type="AlphaFoldDB" id="A0A9E7SUW9"/>
<gene>
    <name evidence="2" type="ORF">NGM29_08395</name>
</gene>
<protein>
    <submittedName>
        <fullName evidence="2">TrmB family transcriptional regulator</fullName>
    </submittedName>
</protein>
<dbReference type="Proteomes" id="UP001056855">
    <property type="component" value="Chromosome"/>
</dbReference>